<evidence type="ECO:0000313" key="3">
    <source>
        <dbReference type="Proteomes" id="UP001143463"/>
    </source>
</evidence>
<sequence>MISGIHTVALTVRDQDRALEFYVGALGLEKRRDAPFGEGRWIEVAPAGSATSIALVAGEPAPGGLGTAVRLASPDADAAHAELRERGVDVDPEVLRMGEYAPPMFTLRDPDGNVLVVVEITQ</sequence>
<reference evidence="2" key="1">
    <citation type="journal article" date="2014" name="Int. J. Syst. Evol. Microbiol.">
        <title>Complete genome sequence of Corynebacterium casei LMG S-19264T (=DSM 44701T), isolated from a smear-ripened cheese.</title>
        <authorList>
            <consortium name="US DOE Joint Genome Institute (JGI-PGF)"/>
            <person name="Walter F."/>
            <person name="Albersmeier A."/>
            <person name="Kalinowski J."/>
            <person name="Ruckert C."/>
        </authorList>
    </citation>
    <scope>NUCLEOTIDE SEQUENCE</scope>
    <source>
        <strain evidence="2">VKM Ac-1069</strain>
    </source>
</reference>
<accession>A0A9W6L2B7</accession>
<dbReference type="EMBL" id="BSFQ01000009">
    <property type="protein sequence ID" value="GLL11632.1"/>
    <property type="molecule type" value="Genomic_DNA"/>
</dbReference>
<reference evidence="2" key="2">
    <citation type="submission" date="2023-01" db="EMBL/GenBank/DDBJ databases">
        <authorList>
            <person name="Sun Q."/>
            <person name="Evtushenko L."/>
        </authorList>
    </citation>
    <scope>NUCLEOTIDE SEQUENCE</scope>
    <source>
        <strain evidence="2">VKM Ac-1069</strain>
    </source>
</reference>
<gene>
    <name evidence="2" type="ORF">GCM10017577_27730</name>
</gene>
<keyword evidence="3" id="KW-1185">Reference proteome</keyword>
<organism evidence="2 3">
    <name type="scientific">Pseudonocardia halophobica</name>
    <dbReference type="NCBI Taxonomy" id="29401"/>
    <lineage>
        <taxon>Bacteria</taxon>
        <taxon>Bacillati</taxon>
        <taxon>Actinomycetota</taxon>
        <taxon>Actinomycetes</taxon>
        <taxon>Pseudonocardiales</taxon>
        <taxon>Pseudonocardiaceae</taxon>
        <taxon>Pseudonocardia</taxon>
    </lineage>
</organism>
<evidence type="ECO:0000313" key="2">
    <source>
        <dbReference type="EMBL" id="GLL11632.1"/>
    </source>
</evidence>
<dbReference type="AlphaFoldDB" id="A0A9W6L2B7"/>
<dbReference type="Pfam" id="PF00903">
    <property type="entry name" value="Glyoxalase"/>
    <property type="match status" value="1"/>
</dbReference>
<dbReference type="PROSITE" id="PS51819">
    <property type="entry name" value="VOC"/>
    <property type="match status" value="1"/>
</dbReference>
<dbReference type="InterPro" id="IPR037523">
    <property type="entry name" value="VOC_core"/>
</dbReference>
<dbReference type="Proteomes" id="UP001143463">
    <property type="component" value="Unassembled WGS sequence"/>
</dbReference>
<dbReference type="InterPro" id="IPR029068">
    <property type="entry name" value="Glyas_Bleomycin-R_OHBP_Dase"/>
</dbReference>
<comment type="caution">
    <text evidence="2">The sequence shown here is derived from an EMBL/GenBank/DDBJ whole genome shotgun (WGS) entry which is preliminary data.</text>
</comment>
<name>A0A9W6L2B7_9PSEU</name>
<dbReference type="SUPFAM" id="SSF54593">
    <property type="entry name" value="Glyoxalase/Bleomycin resistance protein/Dihydroxybiphenyl dioxygenase"/>
    <property type="match status" value="1"/>
</dbReference>
<proteinExistence type="predicted"/>
<feature type="domain" description="VOC" evidence="1">
    <location>
        <begin position="4"/>
        <end position="120"/>
    </location>
</feature>
<dbReference type="PANTHER" id="PTHR36437:SF2">
    <property type="entry name" value="GLYOXALASE_BLEOMYCIN RESISTANCE PROTEIN_DIOXYGENASE"/>
    <property type="match status" value="1"/>
</dbReference>
<evidence type="ECO:0000259" key="1">
    <source>
        <dbReference type="PROSITE" id="PS51819"/>
    </source>
</evidence>
<dbReference type="InterPro" id="IPR004360">
    <property type="entry name" value="Glyas_Fos-R_dOase_dom"/>
</dbReference>
<protein>
    <submittedName>
        <fullName evidence="2">Glyoxalase</fullName>
    </submittedName>
</protein>
<dbReference type="PANTHER" id="PTHR36437">
    <property type="entry name" value="GLYOXALASE/BLEOMYCIN RESISTANCE PROTEIN/DIOXYGENASE"/>
    <property type="match status" value="1"/>
</dbReference>
<dbReference type="RefSeq" id="WP_037048433.1">
    <property type="nucleotide sequence ID" value="NZ_BAAAUZ010000045.1"/>
</dbReference>
<dbReference type="Gene3D" id="3.10.180.10">
    <property type="entry name" value="2,3-Dihydroxybiphenyl 1,2-Dioxygenase, domain 1"/>
    <property type="match status" value="1"/>
</dbReference>